<dbReference type="GeneID" id="4396327"/>
<dbReference type="AlphaFoldDB" id="Q2GMX7"/>
<evidence type="ECO:0008006" key="3">
    <source>
        <dbReference type="Google" id="ProtNLM"/>
    </source>
</evidence>
<sequence>MASVSPEWLNAVDRAHNVVADAQKKGHLDAKMKDMADRILRVVKGPAADAEPLNLAVDSFEGMHQSKCNYDGVMFMLRMSDWPSEIIKTMRSKEPKVAKAQLNEQAKQLRGKGVSDSTIKAEREASKDWSVIRRERAGSSYSVVKGNIDKLTSYRNAVVHNSPPDPLKYLKDDETIDWIAINQICETQKRMVRADQDEGLVDEDQVNLFVSMIDGWFALYIEKWSNNGQIPYLTAYGIAQEKAASDKKENERTKTEKKDKEPWSIYVTDKWDYLSGVSSLNRLAQVSKPDIASGW</sequence>
<evidence type="ECO:0000313" key="2">
    <source>
        <dbReference type="Proteomes" id="UP000001056"/>
    </source>
</evidence>
<reference evidence="2" key="1">
    <citation type="journal article" date="2015" name="Genome Announc.">
        <title>Draft genome sequence of the cellulolytic fungus Chaetomium globosum.</title>
        <authorList>
            <person name="Cuomo C.A."/>
            <person name="Untereiner W.A."/>
            <person name="Ma L.-J."/>
            <person name="Grabherr M."/>
            <person name="Birren B.W."/>
        </authorList>
    </citation>
    <scope>NUCLEOTIDE SEQUENCE [LARGE SCALE GENOMIC DNA]</scope>
    <source>
        <strain evidence="2">ATCC 6205 / CBS 148.51 / DSM 1962 / NBRC 6347 / NRRL 1970</strain>
    </source>
</reference>
<dbReference type="EMBL" id="CH408035">
    <property type="protein sequence ID" value="EAQ84273.1"/>
    <property type="molecule type" value="Genomic_DNA"/>
</dbReference>
<dbReference type="HOGENOM" id="CLU_943347_0_0_1"/>
<name>Q2GMX7_CHAGB</name>
<keyword evidence="2" id="KW-1185">Reference proteome</keyword>
<organism evidence="1 2">
    <name type="scientific">Chaetomium globosum (strain ATCC 6205 / CBS 148.51 / DSM 1962 / NBRC 6347 / NRRL 1970)</name>
    <name type="common">Soil fungus</name>
    <dbReference type="NCBI Taxonomy" id="306901"/>
    <lineage>
        <taxon>Eukaryota</taxon>
        <taxon>Fungi</taxon>
        <taxon>Dikarya</taxon>
        <taxon>Ascomycota</taxon>
        <taxon>Pezizomycotina</taxon>
        <taxon>Sordariomycetes</taxon>
        <taxon>Sordariomycetidae</taxon>
        <taxon>Sordariales</taxon>
        <taxon>Chaetomiaceae</taxon>
        <taxon>Chaetomium</taxon>
    </lineage>
</organism>
<dbReference type="RefSeq" id="XP_001228604.1">
    <property type="nucleotide sequence ID" value="XM_001228603.1"/>
</dbReference>
<dbReference type="VEuPathDB" id="FungiDB:CHGG_10677"/>
<dbReference type="Proteomes" id="UP000001056">
    <property type="component" value="Unassembled WGS sequence"/>
</dbReference>
<accession>Q2GMX7</accession>
<dbReference type="OrthoDB" id="10366647at2759"/>
<proteinExistence type="predicted"/>
<evidence type="ECO:0000313" key="1">
    <source>
        <dbReference type="EMBL" id="EAQ84273.1"/>
    </source>
</evidence>
<protein>
    <recommendedName>
        <fullName evidence="3">RiboL-PSP-HEPN domain-containing protein</fullName>
    </recommendedName>
</protein>
<dbReference type="InParanoid" id="Q2GMX7"/>
<gene>
    <name evidence="1" type="ORF">CHGG_10677</name>
</gene>